<feature type="compositionally biased region" description="Low complexity" evidence="1">
    <location>
        <begin position="24"/>
        <end position="35"/>
    </location>
</feature>
<feature type="compositionally biased region" description="Acidic residues" evidence="1">
    <location>
        <begin position="239"/>
        <end position="251"/>
    </location>
</feature>
<protein>
    <recommendedName>
        <fullName evidence="2">Inositol polyphosphate-related phosphatase domain-containing protein</fullName>
    </recommendedName>
</protein>
<dbReference type="InterPro" id="IPR036691">
    <property type="entry name" value="Endo/exonu/phosph_ase_sf"/>
</dbReference>
<accession>A0A9W6ZUG6</accession>
<feature type="region of interest" description="Disordered" evidence="1">
    <location>
        <begin position="1"/>
        <end position="50"/>
    </location>
</feature>
<dbReference type="Proteomes" id="UP001165082">
    <property type="component" value="Unassembled WGS sequence"/>
</dbReference>
<comment type="caution">
    <text evidence="3">The sequence shown here is derived from an EMBL/GenBank/DDBJ whole genome shotgun (WGS) entry which is preliminary data.</text>
</comment>
<dbReference type="Gene3D" id="3.60.10.10">
    <property type="entry name" value="Endonuclease/exonuclease/phosphatase"/>
    <property type="match status" value="1"/>
</dbReference>
<dbReference type="AlphaFoldDB" id="A0A9W6ZUG6"/>
<dbReference type="InterPro" id="IPR046985">
    <property type="entry name" value="IP5"/>
</dbReference>
<evidence type="ECO:0000313" key="4">
    <source>
        <dbReference type="Proteomes" id="UP001165082"/>
    </source>
</evidence>
<dbReference type="EMBL" id="BRXZ01000897">
    <property type="protein sequence ID" value="GMH56955.1"/>
    <property type="molecule type" value="Genomic_DNA"/>
</dbReference>
<keyword evidence="4" id="KW-1185">Reference proteome</keyword>
<dbReference type="GO" id="GO:0004439">
    <property type="term" value="F:phosphatidylinositol-4,5-bisphosphate 5-phosphatase activity"/>
    <property type="evidence" value="ECO:0007669"/>
    <property type="project" value="TreeGrafter"/>
</dbReference>
<evidence type="ECO:0000259" key="2">
    <source>
        <dbReference type="SMART" id="SM00128"/>
    </source>
</evidence>
<dbReference type="SMART" id="SM00128">
    <property type="entry name" value="IPPc"/>
    <property type="match status" value="1"/>
</dbReference>
<evidence type="ECO:0000256" key="1">
    <source>
        <dbReference type="SAM" id="MobiDB-lite"/>
    </source>
</evidence>
<feature type="compositionally biased region" description="Basic and acidic residues" evidence="1">
    <location>
        <begin position="115"/>
        <end position="125"/>
    </location>
</feature>
<dbReference type="PANTHER" id="PTHR11200">
    <property type="entry name" value="INOSITOL 5-PHOSPHATASE"/>
    <property type="match status" value="1"/>
</dbReference>
<dbReference type="PANTHER" id="PTHR11200:SF275">
    <property type="entry name" value="LD06095P"/>
    <property type="match status" value="1"/>
</dbReference>
<sequence length="631" mass="68138">MINARPSFGTDENLKPVNTPPHRSSSTSKVTTPSSAGLTPLTKVSKKPSSFVKSSIAASKVVEDVPEKPNDWQIAIQQAAAYKKYKAKARGVAGKGGGSANVNSRTSGADLTPNSKEKKDKEAQEAYRKWKKEQEREALRNHVKGKKDKRAKAAAVITKAVKKAMTPSPTRVVPETKAIETMLSPIPTTEPTSEHYHTSADTSFTTSLSTNFLNDVLKQEAEGAYDKEAAAHGNQDLSIDNDEDSGAEDDGLSADVLEQSSNLLASIAKEQSPHGWPVALDDDLTEGKLPGLPAEDEDVINDVRANGIRVRVVTWNQQAKAPPNAEELSKQLFKDNKFHIIAIGTEECENSIAKSILVQSKKNWEAIVHAACGKSYVKLRSHTLQATHMIIMMHSALLPFISAPTSLAVATGLSLPDGQHMGNKGGIGISFKVGGTSLCFINAHLAAHQKAFEKRTAEFSKISLEISKAMGSAGGEYGELNPLCKSFDHVYWSGDMNYRINGTRSVVDALLEKEMHEVLVNNDQLSLAMKTTTAFAGFSEGPLNFYPTYKFDKGLDTYDSSKKKRIPSWTDRVLYSGPSELINYASAAGIKTSDHRPVYATFKAKVRLEGAEGAGSLAGVGSSQSQVCVIS</sequence>
<reference evidence="3" key="1">
    <citation type="submission" date="2022-07" db="EMBL/GenBank/DDBJ databases">
        <title>Genome analysis of Parmales, a sister group of diatoms, reveals the evolutionary specialization of diatoms from phago-mixotrophs to photoautotrophs.</title>
        <authorList>
            <person name="Ban H."/>
            <person name="Sato S."/>
            <person name="Yoshikawa S."/>
            <person name="Kazumasa Y."/>
            <person name="Nakamura Y."/>
            <person name="Ichinomiya M."/>
            <person name="Saitoh K."/>
            <person name="Sato N."/>
            <person name="Blanc-Mathieu R."/>
            <person name="Endo H."/>
            <person name="Kuwata A."/>
            <person name="Ogata H."/>
        </authorList>
    </citation>
    <scope>NUCLEOTIDE SEQUENCE</scope>
</reference>
<dbReference type="SUPFAM" id="SSF56219">
    <property type="entry name" value="DNase I-like"/>
    <property type="match status" value="1"/>
</dbReference>
<feature type="compositionally biased region" description="Polar residues" evidence="1">
    <location>
        <begin position="105"/>
        <end position="114"/>
    </location>
</feature>
<dbReference type="Pfam" id="PF22669">
    <property type="entry name" value="Exo_endo_phos2"/>
    <property type="match status" value="1"/>
</dbReference>
<name>A0A9W6ZUG6_9STRA</name>
<feature type="region of interest" description="Disordered" evidence="1">
    <location>
        <begin position="231"/>
        <end position="251"/>
    </location>
</feature>
<feature type="domain" description="Inositol polyphosphate-related phosphatase" evidence="2">
    <location>
        <begin position="306"/>
        <end position="611"/>
    </location>
</feature>
<evidence type="ECO:0000313" key="3">
    <source>
        <dbReference type="EMBL" id="GMH56955.1"/>
    </source>
</evidence>
<gene>
    <name evidence="3" type="ORF">TrRE_jg5611</name>
</gene>
<organism evidence="3 4">
    <name type="scientific">Triparma retinervis</name>
    <dbReference type="NCBI Taxonomy" id="2557542"/>
    <lineage>
        <taxon>Eukaryota</taxon>
        <taxon>Sar</taxon>
        <taxon>Stramenopiles</taxon>
        <taxon>Ochrophyta</taxon>
        <taxon>Bolidophyceae</taxon>
        <taxon>Parmales</taxon>
        <taxon>Triparmaceae</taxon>
        <taxon>Triparma</taxon>
    </lineage>
</organism>
<dbReference type="InterPro" id="IPR000300">
    <property type="entry name" value="IPPc"/>
</dbReference>
<dbReference type="OrthoDB" id="2248459at2759"/>
<feature type="region of interest" description="Disordered" evidence="1">
    <location>
        <begin position="91"/>
        <end position="125"/>
    </location>
</feature>
<dbReference type="GO" id="GO:0046856">
    <property type="term" value="P:phosphatidylinositol dephosphorylation"/>
    <property type="evidence" value="ECO:0007669"/>
    <property type="project" value="InterPro"/>
</dbReference>
<proteinExistence type="predicted"/>